<evidence type="ECO:0000256" key="1">
    <source>
        <dbReference type="ARBA" id="ARBA00023015"/>
    </source>
</evidence>
<keyword evidence="1" id="KW-0805">Transcription regulation</keyword>
<dbReference type="EMBL" id="JACYXC010000001">
    <property type="protein sequence ID" value="MBH5335953.1"/>
    <property type="molecule type" value="Genomic_DNA"/>
</dbReference>
<dbReference type="InterPro" id="IPR041916">
    <property type="entry name" value="Anti_sigma_zinc_sf"/>
</dbReference>
<evidence type="ECO:0000256" key="3">
    <source>
        <dbReference type="SAM" id="MobiDB-lite"/>
    </source>
</evidence>
<name>A0ABS0NL78_9ACTN</name>
<reference evidence="4 5" key="1">
    <citation type="submission" date="2020-09" db="EMBL/GenBank/DDBJ databases">
        <title>Biosynthesis of the nuclear factor of activated T cells inhibitor NFAT-133 and its congeners in Streptomyces pactum.</title>
        <authorList>
            <person name="Zhou W."/>
            <person name="Posri P."/>
            <person name="Abugrain M.E."/>
            <person name="Weisberg A.J."/>
            <person name="Chang J.H."/>
            <person name="Mahmud T."/>
        </authorList>
    </citation>
    <scope>NUCLEOTIDE SEQUENCE [LARGE SCALE GENOMIC DNA]</scope>
    <source>
        <strain evidence="4 5">ATCC 27456</strain>
    </source>
</reference>
<evidence type="ECO:0000256" key="2">
    <source>
        <dbReference type="ARBA" id="ARBA00023163"/>
    </source>
</evidence>
<keyword evidence="2" id="KW-0804">Transcription</keyword>
<feature type="compositionally biased region" description="Basic residues" evidence="3">
    <location>
        <begin position="194"/>
        <end position="207"/>
    </location>
</feature>
<feature type="compositionally biased region" description="Basic and acidic residues" evidence="3">
    <location>
        <begin position="117"/>
        <end position="131"/>
    </location>
</feature>
<feature type="region of interest" description="Disordered" evidence="3">
    <location>
        <begin position="84"/>
        <end position="207"/>
    </location>
</feature>
<evidence type="ECO:0000313" key="5">
    <source>
        <dbReference type="Proteomes" id="UP000807371"/>
    </source>
</evidence>
<feature type="region of interest" description="Disordered" evidence="3">
    <location>
        <begin position="230"/>
        <end position="326"/>
    </location>
</feature>
<gene>
    <name evidence="4" type="ORF">IHE55_14610</name>
</gene>
<evidence type="ECO:0000313" key="4">
    <source>
        <dbReference type="EMBL" id="MBH5335953.1"/>
    </source>
</evidence>
<dbReference type="Gene3D" id="1.10.10.1320">
    <property type="entry name" value="Anti-sigma factor, zinc-finger domain"/>
    <property type="match status" value="1"/>
</dbReference>
<feature type="compositionally biased region" description="Low complexity" evidence="3">
    <location>
        <begin position="184"/>
        <end position="193"/>
    </location>
</feature>
<comment type="caution">
    <text evidence="4">The sequence shown here is derived from an EMBL/GenBank/DDBJ whole genome shotgun (WGS) entry which is preliminary data.</text>
</comment>
<accession>A0ABS0NL78</accession>
<protein>
    <recommendedName>
        <fullName evidence="6">Zinc-finger domain-containing protein</fullName>
    </recommendedName>
</protein>
<organism evidence="4 5">
    <name type="scientific">Streptomyces pactum</name>
    <dbReference type="NCBI Taxonomy" id="68249"/>
    <lineage>
        <taxon>Bacteria</taxon>
        <taxon>Bacillati</taxon>
        <taxon>Actinomycetota</taxon>
        <taxon>Actinomycetes</taxon>
        <taxon>Kitasatosporales</taxon>
        <taxon>Streptomycetaceae</taxon>
        <taxon>Streptomyces</taxon>
    </lineage>
</organism>
<feature type="compositionally biased region" description="Low complexity" evidence="3">
    <location>
        <begin position="163"/>
        <end position="176"/>
    </location>
</feature>
<dbReference type="RefSeq" id="WP_197989431.1">
    <property type="nucleotide sequence ID" value="NZ_JACYXC010000001.1"/>
</dbReference>
<dbReference type="Proteomes" id="UP000807371">
    <property type="component" value="Unassembled WGS sequence"/>
</dbReference>
<proteinExistence type="predicted"/>
<keyword evidence="5" id="KW-1185">Reference proteome</keyword>
<evidence type="ECO:0008006" key="6">
    <source>
        <dbReference type="Google" id="ProtNLM"/>
    </source>
</evidence>
<sequence>MTPTTGSDEHPEVAEISALTEGLLPTDQEDAVRRHLDGCALCDDVRTSLDEIRSLLGTLPGPARMPDDVARRIDAALAAEALLDATAPAGPADTSPEDSAPGGSGVPVPGTASASTDRPEDPAAGEGDPRPADTPGARRSRVSRETPLPGATGSAAPGSPKTGPTAVPAAGRPAAPHGDRPAGRPRAAAGPGRKPARRGGGRGGARRWPRVLLSTACAAAVIGVGTLLVRTSGTGDDTAGETRSAAAPTDRTAGTLGGDGLTDRVHSLLAAGPAGTGEKTPGERGAPEATGERPLASTPLRAPQEDRVPPCVQAGTGRPETPIAAEPDVYQGTPVYLVVLPHPSDSSLVDAFVIDSSCTTASPPAAGKQLLARTVARP</sequence>